<evidence type="ECO:0008006" key="4">
    <source>
        <dbReference type="Google" id="ProtNLM"/>
    </source>
</evidence>
<evidence type="ECO:0000313" key="3">
    <source>
        <dbReference type="Proteomes" id="UP000612456"/>
    </source>
</evidence>
<feature type="chain" id="PRO_5037892676" description="Copper amine oxidase N-terminal domain-containing protein" evidence="1">
    <location>
        <begin position="24"/>
        <end position="365"/>
    </location>
</feature>
<dbReference type="AlphaFoldDB" id="A0A917DVY8"/>
<accession>A0A917DVY8</accession>
<keyword evidence="3" id="KW-1185">Reference proteome</keyword>
<evidence type="ECO:0000256" key="1">
    <source>
        <dbReference type="SAM" id="SignalP"/>
    </source>
</evidence>
<reference evidence="2" key="1">
    <citation type="journal article" date="2014" name="Int. J. Syst. Evol. Microbiol.">
        <title>Complete genome sequence of Corynebacterium casei LMG S-19264T (=DSM 44701T), isolated from a smear-ripened cheese.</title>
        <authorList>
            <consortium name="US DOE Joint Genome Institute (JGI-PGF)"/>
            <person name="Walter F."/>
            <person name="Albersmeier A."/>
            <person name="Kalinowski J."/>
            <person name="Ruckert C."/>
        </authorList>
    </citation>
    <scope>NUCLEOTIDE SEQUENCE</scope>
    <source>
        <strain evidence="2">CGMCC 1.15178</strain>
    </source>
</reference>
<gene>
    <name evidence="2" type="ORF">GCM10010911_38110</name>
</gene>
<comment type="caution">
    <text evidence="2">The sequence shown here is derived from an EMBL/GenBank/DDBJ whole genome shotgun (WGS) entry which is preliminary data.</text>
</comment>
<proteinExistence type="predicted"/>
<dbReference type="EMBL" id="BMHP01000002">
    <property type="protein sequence ID" value="GGD76419.1"/>
    <property type="molecule type" value="Genomic_DNA"/>
</dbReference>
<dbReference type="RefSeq" id="WP_188993541.1">
    <property type="nucleotide sequence ID" value="NZ_BMHP01000002.1"/>
</dbReference>
<sequence length="365" mass="39623">MKKQKWLIMMTAAGLLATTAAVGANGLVEKVNGILHNDIKVTVNGTDTKLHPVYINGKAYLPARDTATALGYGLELSGKEIKLGEKEQENFMQTMGVIVSASSTDGKSQIEVLGHGTNTWVILNVDQKTVLTDKNGKAFAAKDLKPGMQLTAKYGPVMTMSYPGQSHAVSIQVGEQSLIKEEAVLSVNNTDGGWKIQFGEMKDNVEIPSLTLNAGKETMVVSPEGQPVEWSQIKPGTKIRAYYGPIMTKSLPPQSPAHVIVVLEEQLDSASVKEYQNLAWTLVPESQKEHLLTKQDEAQVELISAKEAGIMPADDKQKQILADIQAKDGKLISVNYSTDQDALLGPLVIVINPETKELVGFFIRK</sequence>
<keyword evidence="1" id="KW-0732">Signal</keyword>
<feature type="signal peptide" evidence="1">
    <location>
        <begin position="1"/>
        <end position="23"/>
    </location>
</feature>
<name>A0A917DVY8_9BACL</name>
<reference evidence="2" key="2">
    <citation type="submission" date="2020-09" db="EMBL/GenBank/DDBJ databases">
        <authorList>
            <person name="Sun Q."/>
            <person name="Zhou Y."/>
        </authorList>
    </citation>
    <scope>NUCLEOTIDE SEQUENCE</scope>
    <source>
        <strain evidence="2">CGMCC 1.15178</strain>
    </source>
</reference>
<evidence type="ECO:0000313" key="2">
    <source>
        <dbReference type="EMBL" id="GGD76419.1"/>
    </source>
</evidence>
<protein>
    <recommendedName>
        <fullName evidence="4">Copper amine oxidase N-terminal domain-containing protein</fullName>
    </recommendedName>
</protein>
<organism evidence="2 3">
    <name type="scientific">Paenibacillus nasutitermitis</name>
    <dbReference type="NCBI Taxonomy" id="1652958"/>
    <lineage>
        <taxon>Bacteria</taxon>
        <taxon>Bacillati</taxon>
        <taxon>Bacillota</taxon>
        <taxon>Bacilli</taxon>
        <taxon>Bacillales</taxon>
        <taxon>Paenibacillaceae</taxon>
        <taxon>Paenibacillus</taxon>
    </lineage>
</organism>
<dbReference type="Proteomes" id="UP000612456">
    <property type="component" value="Unassembled WGS sequence"/>
</dbReference>